<protein>
    <submittedName>
        <fullName evidence="1">Uncharacterized protein</fullName>
    </submittedName>
</protein>
<dbReference type="OrthoDB" id="9858159at2"/>
<evidence type="ECO:0000313" key="2">
    <source>
        <dbReference type="Proteomes" id="UP000249873"/>
    </source>
</evidence>
<reference evidence="1 2" key="1">
    <citation type="submission" date="2018-05" db="EMBL/GenBank/DDBJ databases">
        <title>Complete genome sequence of Arcticibacterium luteifluviistationis SM1504T, a cytophagaceae bacterium isolated from Arctic surface seawater.</title>
        <authorList>
            <person name="Li Y."/>
            <person name="Qin Q.-L."/>
        </authorList>
    </citation>
    <scope>NUCLEOTIDE SEQUENCE [LARGE SCALE GENOMIC DNA]</scope>
    <source>
        <strain evidence="1 2">SM1504</strain>
    </source>
</reference>
<gene>
    <name evidence="1" type="ORF">DJ013_00320</name>
</gene>
<accession>A0A2Z4G6F2</accession>
<dbReference type="AlphaFoldDB" id="A0A2Z4G6F2"/>
<proteinExistence type="predicted"/>
<dbReference type="KEGG" id="als:DJ013_00320"/>
<evidence type="ECO:0000313" key="1">
    <source>
        <dbReference type="EMBL" id="AWV96717.1"/>
    </source>
</evidence>
<sequence>MSEFLKVEENELAFPKSMISQFVLKPGFQKLGCFEELDKAIDDLKAFNPFLYHEFEGIGRRFKKFLNDYVLPFLNTENISIKNIEVGPQSGLESMIDEIDEALWILGKELKIRNSKIKKMTERSGYTDYGKMKEEINKACFSFLKKVLPPESQNYTYEQYEAELKEGKWQEIKDFQKEIFANGNSKEAIELVAANEGMDMKTLMSVLLDKKNEGRDGQQNK</sequence>
<keyword evidence="2" id="KW-1185">Reference proteome</keyword>
<dbReference type="EMBL" id="CP029480">
    <property type="protein sequence ID" value="AWV96717.1"/>
    <property type="molecule type" value="Genomic_DNA"/>
</dbReference>
<dbReference type="Proteomes" id="UP000249873">
    <property type="component" value="Chromosome"/>
</dbReference>
<name>A0A2Z4G6F2_9BACT</name>
<organism evidence="1 2">
    <name type="scientific">Arcticibacterium luteifluviistationis</name>
    <dbReference type="NCBI Taxonomy" id="1784714"/>
    <lineage>
        <taxon>Bacteria</taxon>
        <taxon>Pseudomonadati</taxon>
        <taxon>Bacteroidota</taxon>
        <taxon>Cytophagia</taxon>
        <taxon>Cytophagales</taxon>
        <taxon>Leadbetterellaceae</taxon>
        <taxon>Arcticibacterium</taxon>
    </lineage>
</organism>